<keyword evidence="2" id="KW-1185">Reference proteome</keyword>
<accession>A0ABT0P9T0</accession>
<gene>
    <name evidence="1" type="ORF">M4Z11_04710</name>
</gene>
<comment type="caution">
    <text evidence="1">The sequence shown here is derived from an EMBL/GenBank/DDBJ whole genome shotgun (WGS) entry which is preliminary data.</text>
</comment>
<organism evidence="1 2">
    <name type="scientific">Bartonella bilalgolemii</name>
    <dbReference type="NCBI Taxonomy" id="2942911"/>
    <lineage>
        <taxon>Bacteria</taxon>
        <taxon>Pseudomonadati</taxon>
        <taxon>Pseudomonadota</taxon>
        <taxon>Alphaproteobacteria</taxon>
        <taxon>Hyphomicrobiales</taxon>
        <taxon>Bartonellaceae</taxon>
        <taxon>Bartonella</taxon>
    </lineage>
</organism>
<dbReference type="EMBL" id="JAMCOF010000006">
    <property type="protein sequence ID" value="MCL6229902.1"/>
    <property type="molecule type" value="Genomic_DNA"/>
</dbReference>
<proteinExistence type="predicted"/>
<evidence type="ECO:0000313" key="1">
    <source>
        <dbReference type="EMBL" id="MCL6229902.1"/>
    </source>
</evidence>
<reference evidence="1 2" key="1">
    <citation type="submission" date="2022-05" db="EMBL/GenBank/DDBJ databases">
        <title>Description of the Bartonella bilalgolemii sp. nov. Isolated from Apodemus uralensis (Pallas 1811).</title>
        <authorList>
            <person name="Zgheib R."/>
            <person name="Celebi B."/>
        </authorList>
    </citation>
    <scope>NUCLEOTIDE SEQUENCE [LARGE SCALE GENOMIC DNA]</scope>
    <source>
        <strain evidence="1 2">G70</strain>
    </source>
</reference>
<dbReference type="Proteomes" id="UP001523003">
    <property type="component" value="Unassembled WGS sequence"/>
</dbReference>
<sequence length="181" mass="21351">MVIFHEIGIVRSLLEKRVIAKEYATGEYEEKQIKALKYWNKFQSEKMTQAFSYLEVYQAALVCKTQGDVLKKSDVGPVLRENFSWKDEDFSWAKDAIALSPALKNEFRPLYEGFLSSDFKEEALSTIEKFTTGDEAWYFQHLKEIPSECKAYKEIHNIMLPNKRKSIIHRIYFYIDTFFSQ</sequence>
<protein>
    <submittedName>
        <fullName evidence="1">Uncharacterized protein</fullName>
    </submittedName>
</protein>
<dbReference type="RefSeq" id="WP_249677020.1">
    <property type="nucleotide sequence ID" value="NZ_JAMCOF010000006.1"/>
</dbReference>
<name>A0ABT0P9T0_9HYPH</name>
<evidence type="ECO:0000313" key="2">
    <source>
        <dbReference type="Proteomes" id="UP001523003"/>
    </source>
</evidence>